<dbReference type="GO" id="GO:0005506">
    <property type="term" value="F:iron ion binding"/>
    <property type="evidence" value="ECO:0007669"/>
    <property type="project" value="InterPro"/>
</dbReference>
<dbReference type="AlphaFoldDB" id="A0A8A3PR49"/>
<evidence type="ECO:0000256" key="9">
    <source>
        <dbReference type="PIRSR" id="PIRSR602401-1"/>
    </source>
</evidence>
<dbReference type="CDD" id="cd11058">
    <property type="entry name" value="CYP60B-like"/>
    <property type="match status" value="1"/>
</dbReference>
<dbReference type="PANTHER" id="PTHR24305">
    <property type="entry name" value="CYTOCHROME P450"/>
    <property type="match status" value="1"/>
</dbReference>
<evidence type="ECO:0000313" key="12">
    <source>
        <dbReference type="EMBL" id="QSZ37630.1"/>
    </source>
</evidence>
<dbReference type="PRINTS" id="PR00463">
    <property type="entry name" value="EP450I"/>
</dbReference>
<keyword evidence="6 9" id="KW-0408">Iron</keyword>
<comment type="cofactor">
    <cofactor evidence="1 9">
        <name>heme</name>
        <dbReference type="ChEBI" id="CHEBI:30413"/>
    </cofactor>
</comment>
<dbReference type="PRINTS" id="PR00385">
    <property type="entry name" value="P450"/>
</dbReference>
<evidence type="ECO:0000256" key="3">
    <source>
        <dbReference type="ARBA" id="ARBA00022617"/>
    </source>
</evidence>
<protein>
    <recommendedName>
        <fullName evidence="14">Cytochrome P450 monooxygenase</fullName>
    </recommendedName>
</protein>
<keyword evidence="11" id="KW-0472">Membrane</keyword>
<proteinExistence type="inferred from homology"/>
<evidence type="ECO:0000256" key="6">
    <source>
        <dbReference type="ARBA" id="ARBA00023004"/>
    </source>
</evidence>
<dbReference type="PANTHER" id="PTHR24305:SF210">
    <property type="entry name" value="CYTOCHROME P450 MONOOXYGENASE ASQL-RELATED"/>
    <property type="match status" value="1"/>
</dbReference>
<dbReference type="SUPFAM" id="SSF48264">
    <property type="entry name" value="Cytochrome P450"/>
    <property type="match status" value="1"/>
</dbReference>
<dbReference type="Gene3D" id="1.10.630.10">
    <property type="entry name" value="Cytochrome P450"/>
    <property type="match status" value="1"/>
</dbReference>
<evidence type="ECO:0000256" key="2">
    <source>
        <dbReference type="ARBA" id="ARBA00010617"/>
    </source>
</evidence>
<keyword evidence="4 9" id="KW-0479">Metal-binding</keyword>
<evidence type="ECO:0000256" key="7">
    <source>
        <dbReference type="ARBA" id="ARBA00023026"/>
    </source>
</evidence>
<dbReference type="InterPro" id="IPR036396">
    <property type="entry name" value="Cyt_P450_sf"/>
</dbReference>
<keyword evidence="8 10" id="KW-0503">Monooxygenase</keyword>
<dbReference type="GO" id="GO:0004497">
    <property type="term" value="F:monooxygenase activity"/>
    <property type="evidence" value="ECO:0007669"/>
    <property type="project" value="UniProtKB-KW"/>
</dbReference>
<keyword evidence="5 10" id="KW-0560">Oxidoreductase</keyword>
<dbReference type="InterPro" id="IPR017972">
    <property type="entry name" value="Cyt_P450_CS"/>
</dbReference>
<reference evidence="12" key="1">
    <citation type="submission" date="2020-10" db="EMBL/GenBank/DDBJ databases">
        <title>Genome Sequence of Monilinia vaccinii-corymbosi Sheds Light on Mummy Berry Disease Infection of Blueberry and Mating Type.</title>
        <authorList>
            <person name="Yow A.G."/>
            <person name="Zhang Y."/>
            <person name="Bansal K."/>
            <person name="Eacker S.M."/>
            <person name="Sullivan S."/>
            <person name="Liachko I."/>
            <person name="Cubeta M.A."/>
            <person name="Rollins J.A."/>
            <person name="Ashrafi H."/>
        </authorList>
    </citation>
    <scope>NUCLEOTIDE SEQUENCE</scope>
    <source>
        <strain evidence="12">RL-1</strain>
    </source>
</reference>
<keyword evidence="7" id="KW-0843">Virulence</keyword>
<dbReference type="Pfam" id="PF00067">
    <property type="entry name" value="p450"/>
    <property type="match status" value="1"/>
</dbReference>
<evidence type="ECO:0000256" key="10">
    <source>
        <dbReference type="RuleBase" id="RU000461"/>
    </source>
</evidence>
<evidence type="ECO:0000256" key="4">
    <source>
        <dbReference type="ARBA" id="ARBA00022723"/>
    </source>
</evidence>
<evidence type="ECO:0000256" key="1">
    <source>
        <dbReference type="ARBA" id="ARBA00001971"/>
    </source>
</evidence>
<gene>
    <name evidence="12" type="ORF">DSL72_008729</name>
</gene>
<dbReference type="InterPro" id="IPR050121">
    <property type="entry name" value="Cytochrome_P450_monoxygenase"/>
</dbReference>
<keyword evidence="11" id="KW-0812">Transmembrane</keyword>
<keyword evidence="3 9" id="KW-0349">Heme</keyword>
<feature type="transmembrane region" description="Helical" evidence="11">
    <location>
        <begin position="12"/>
        <end position="37"/>
    </location>
</feature>
<dbReference type="InterPro" id="IPR001128">
    <property type="entry name" value="Cyt_P450"/>
</dbReference>
<accession>A0A8A3PR49</accession>
<dbReference type="OrthoDB" id="1470350at2759"/>
<organism evidence="12 13">
    <name type="scientific">Monilinia vaccinii-corymbosi</name>
    <dbReference type="NCBI Taxonomy" id="61207"/>
    <lineage>
        <taxon>Eukaryota</taxon>
        <taxon>Fungi</taxon>
        <taxon>Dikarya</taxon>
        <taxon>Ascomycota</taxon>
        <taxon>Pezizomycotina</taxon>
        <taxon>Leotiomycetes</taxon>
        <taxon>Helotiales</taxon>
        <taxon>Sclerotiniaceae</taxon>
        <taxon>Monilinia</taxon>
    </lineage>
</organism>
<dbReference type="PROSITE" id="PS00086">
    <property type="entry name" value="CYTOCHROME_P450"/>
    <property type="match status" value="1"/>
</dbReference>
<dbReference type="GO" id="GO:0020037">
    <property type="term" value="F:heme binding"/>
    <property type="evidence" value="ECO:0007669"/>
    <property type="project" value="InterPro"/>
</dbReference>
<evidence type="ECO:0000256" key="11">
    <source>
        <dbReference type="SAM" id="Phobius"/>
    </source>
</evidence>
<dbReference type="InterPro" id="IPR002401">
    <property type="entry name" value="Cyt_P450_E_grp-I"/>
</dbReference>
<dbReference type="FunFam" id="1.10.630.10:FF:000047">
    <property type="entry name" value="Cytochrome P450 monooxygenase"/>
    <property type="match status" value="1"/>
</dbReference>
<evidence type="ECO:0000256" key="5">
    <source>
        <dbReference type="ARBA" id="ARBA00023002"/>
    </source>
</evidence>
<dbReference type="Proteomes" id="UP000672032">
    <property type="component" value="Chromosome 9"/>
</dbReference>
<evidence type="ECO:0008006" key="14">
    <source>
        <dbReference type="Google" id="ProtNLM"/>
    </source>
</evidence>
<name>A0A8A3PR49_9HELO</name>
<feature type="binding site" description="axial binding residue" evidence="9">
    <location>
        <position position="458"/>
    </location>
    <ligand>
        <name>heme</name>
        <dbReference type="ChEBI" id="CHEBI:30413"/>
    </ligand>
    <ligandPart>
        <name>Fe</name>
        <dbReference type="ChEBI" id="CHEBI:18248"/>
    </ligandPart>
</feature>
<comment type="similarity">
    <text evidence="2 10">Belongs to the cytochrome P450 family.</text>
</comment>
<keyword evidence="11" id="KW-1133">Transmembrane helix</keyword>
<dbReference type="GO" id="GO:0009403">
    <property type="term" value="P:toxin biosynthetic process"/>
    <property type="evidence" value="ECO:0007669"/>
    <property type="project" value="UniProtKB-ARBA"/>
</dbReference>
<dbReference type="EMBL" id="CP063413">
    <property type="protein sequence ID" value="QSZ37630.1"/>
    <property type="molecule type" value="Genomic_DNA"/>
</dbReference>
<keyword evidence="13" id="KW-1185">Reference proteome</keyword>
<dbReference type="PROSITE" id="PS51257">
    <property type="entry name" value="PROKAR_LIPOPROTEIN"/>
    <property type="match status" value="1"/>
</dbReference>
<sequence length="514" mass="57798">MARTVSGGDHSIVGVISHLSLYAAAIFVSFIACKVIYNVYFHPLAKFPGPKLAAITDGWMCYNSNTGDWHKTMIKLHQKYGPVVRFAPNELDFASPQAYQDVYAHGKQGKLTFLKGQAYNTGSETNVGIVSAREPAVHREIRKSLSHAFSAKALRLQEEVVVEYMDLLVSQIYQRKDDENGLNMSEWYNWLTFDIIGDLAFGESFDAVKSGEGHPWIHLILGSIHLMALMGVVKRFPILNNSFFKKITGFLVPRDLQEKSKVHHQNSMQKATQRIERGNNDRDDFFSHLLREKDNGPKITPEFILAQSTTLIVAGSETTATALSGMTYFLLKQPEALRHLQEEVRSAFSSGNEINSDSTAPLSYLAAVIEEGLRLYPPVAMGLPRESPGATVDGFYVPAGAVVNVSGFVATHNEAYFTDAYEFHPERWLPPSHPLYHPRYQNDNKDASKPFSLGSRGCLGVNLAYMEMRVVLSKLIWAFDWALVNEDLDWYRDAKNIALWTNPDLRIKFTPVER</sequence>
<evidence type="ECO:0000256" key="8">
    <source>
        <dbReference type="ARBA" id="ARBA00023033"/>
    </source>
</evidence>
<evidence type="ECO:0000313" key="13">
    <source>
        <dbReference type="Proteomes" id="UP000672032"/>
    </source>
</evidence>
<dbReference type="GO" id="GO:0016705">
    <property type="term" value="F:oxidoreductase activity, acting on paired donors, with incorporation or reduction of molecular oxygen"/>
    <property type="evidence" value="ECO:0007669"/>
    <property type="project" value="InterPro"/>
</dbReference>